<dbReference type="GO" id="GO:0003676">
    <property type="term" value="F:nucleic acid binding"/>
    <property type="evidence" value="ECO:0007669"/>
    <property type="project" value="InterPro"/>
</dbReference>
<keyword evidence="1" id="KW-0648">Protein biosynthesis</keyword>
<dbReference type="OrthoDB" id="439710at2759"/>
<name>A0A0B1RXC6_OESDE</name>
<feature type="domain" description="OB" evidence="3">
    <location>
        <begin position="11"/>
        <end position="77"/>
    </location>
</feature>
<gene>
    <name evidence="4" type="ORF">OESDEN_22667</name>
</gene>
<dbReference type="GO" id="GO:0004815">
    <property type="term" value="F:aspartate-tRNA ligase activity"/>
    <property type="evidence" value="ECO:0007669"/>
    <property type="project" value="TreeGrafter"/>
</dbReference>
<keyword evidence="2" id="KW-0436">Ligase</keyword>
<sequence length="119" mass="14024">MGWLAYKRMNRFLVLRDAYGTVQARVAPESEFERIVKDLPYESIVRVEGCVIDRGENRNPNMKTGEIEIDVSKLSVLNYASPHLPMLPDAETSEKTRLTYRYIDLRSDRMQRYEHVVEW</sequence>
<evidence type="ECO:0000313" key="5">
    <source>
        <dbReference type="Proteomes" id="UP000053660"/>
    </source>
</evidence>
<evidence type="ECO:0000313" key="4">
    <source>
        <dbReference type="EMBL" id="KHJ77713.1"/>
    </source>
</evidence>
<keyword evidence="5" id="KW-1185">Reference proteome</keyword>
<keyword evidence="2" id="KW-0030">Aminoacyl-tRNA synthetase</keyword>
<dbReference type="PANTHER" id="PTHR22594:SF5">
    <property type="entry name" value="ASPARTATE--TRNA LIGASE, MITOCHONDRIAL"/>
    <property type="match status" value="1"/>
</dbReference>
<dbReference type="AlphaFoldDB" id="A0A0B1RXC6"/>
<dbReference type="GO" id="GO:0005739">
    <property type="term" value="C:mitochondrion"/>
    <property type="evidence" value="ECO:0007669"/>
    <property type="project" value="TreeGrafter"/>
</dbReference>
<dbReference type="SUPFAM" id="SSF50249">
    <property type="entry name" value="Nucleic acid-binding proteins"/>
    <property type="match status" value="1"/>
</dbReference>
<dbReference type="GO" id="GO:0006422">
    <property type="term" value="P:aspartyl-tRNA aminoacylation"/>
    <property type="evidence" value="ECO:0007669"/>
    <property type="project" value="TreeGrafter"/>
</dbReference>
<protein>
    <submittedName>
        <fullName evidence="4">Nucleic acid-binding domain protein</fullName>
    </submittedName>
</protein>
<proteinExistence type="predicted"/>
<dbReference type="Proteomes" id="UP000053660">
    <property type="component" value="Unassembled WGS sequence"/>
</dbReference>
<dbReference type="EMBL" id="KN610491">
    <property type="protein sequence ID" value="KHJ77713.1"/>
    <property type="molecule type" value="Genomic_DNA"/>
</dbReference>
<dbReference type="PANTHER" id="PTHR22594">
    <property type="entry name" value="ASPARTYL/LYSYL-TRNA SYNTHETASE"/>
    <property type="match status" value="1"/>
</dbReference>
<dbReference type="Gene3D" id="2.40.50.140">
    <property type="entry name" value="Nucleic acid-binding proteins"/>
    <property type="match status" value="1"/>
</dbReference>
<organism evidence="4 5">
    <name type="scientific">Oesophagostomum dentatum</name>
    <name type="common">Nodular worm</name>
    <dbReference type="NCBI Taxonomy" id="61180"/>
    <lineage>
        <taxon>Eukaryota</taxon>
        <taxon>Metazoa</taxon>
        <taxon>Ecdysozoa</taxon>
        <taxon>Nematoda</taxon>
        <taxon>Chromadorea</taxon>
        <taxon>Rhabditida</taxon>
        <taxon>Rhabditina</taxon>
        <taxon>Rhabditomorpha</taxon>
        <taxon>Strongyloidea</taxon>
        <taxon>Strongylidae</taxon>
        <taxon>Oesophagostomum</taxon>
    </lineage>
</organism>
<dbReference type="InterPro" id="IPR012340">
    <property type="entry name" value="NA-bd_OB-fold"/>
</dbReference>
<reference evidence="4 5" key="1">
    <citation type="submission" date="2014-03" db="EMBL/GenBank/DDBJ databases">
        <title>Draft genome of the hookworm Oesophagostomum dentatum.</title>
        <authorList>
            <person name="Mitreva M."/>
        </authorList>
    </citation>
    <scope>NUCLEOTIDE SEQUENCE [LARGE SCALE GENOMIC DNA]</scope>
    <source>
        <strain evidence="4 5">OD-Hann</strain>
    </source>
</reference>
<dbReference type="Pfam" id="PF01336">
    <property type="entry name" value="tRNA_anti-codon"/>
    <property type="match status" value="1"/>
</dbReference>
<evidence type="ECO:0000256" key="1">
    <source>
        <dbReference type="ARBA" id="ARBA00022917"/>
    </source>
</evidence>
<dbReference type="InterPro" id="IPR004365">
    <property type="entry name" value="NA-bd_OB_tRNA"/>
</dbReference>
<dbReference type="GO" id="GO:0005524">
    <property type="term" value="F:ATP binding"/>
    <property type="evidence" value="ECO:0007669"/>
    <property type="project" value="UniProtKB-KW"/>
</dbReference>
<evidence type="ECO:0000256" key="2">
    <source>
        <dbReference type="ARBA" id="ARBA00023146"/>
    </source>
</evidence>
<accession>A0A0B1RXC6</accession>
<evidence type="ECO:0000259" key="3">
    <source>
        <dbReference type="Pfam" id="PF01336"/>
    </source>
</evidence>